<feature type="binding site" evidence="4">
    <location>
        <position position="273"/>
    </location>
    <ligand>
        <name>allantoate</name>
        <dbReference type="ChEBI" id="CHEBI:17536"/>
    </ligand>
</feature>
<feature type="binding site" evidence="3">
    <location>
        <position position="189"/>
    </location>
    <ligand>
        <name>Zn(2+)</name>
        <dbReference type="ChEBI" id="CHEBI:29105"/>
        <label>1</label>
    </ligand>
</feature>
<feature type="binding site" evidence="3">
    <location>
        <position position="124"/>
    </location>
    <ligand>
        <name>Zn(2+)</name>
        <dbReference type="ChEBI" id="CHEBI:29105"/>
        <label>2</label>
    </ligand>
</feature>
<gene>
    <name evidence="5" type="ORF">FHX72_000859</name>
</gene>
<feature type="binding site" evidence="3">
    <location>
        <position position="78"/>
    </location>
    <ligand>
        <name>Zn(2+)</name>
        <dbReference type="ChEBI" id="CHEBI:29105"/>
        <label>1</label>
    </ligand>
</feature>
<dbReference type="InterPro" id="IPR010158">
    <property type="entry name" value="Amidase_Cbmase"/>
</dbReference>
<organism evidence="5 6">
    <name type="scientific">Pseudoclavibacter helvolus</name>
    <dbReference type="NCBI Taxonomy" id="255205"/>
    <lineage>
        <taxon>Bacteria</taxon>
        <taxon>Bacillati</taxon>
        <taxon>Actinomycetota</taxon>
        <taxon>Actinomycetes</taxon>
        <taxon>Micrococcales</taxon>
        <taxon>Microbacteriaceae</taxon>
        <taxon>Pseudoclavibacter</taxon>
    </lineage>
</organism>
<dbReference type="Pfam" id="PF01546">
    <property type="entry name" value="Peptidase_M20"/>
    <property type="match status" value="1"/>
</dbReference>
<dbReference type="PIRSF" id="PIRSF001235">
    <property type="entry name" value="Amidase_carbamoylase"/>
    <property type="match status" value="1"/>
</dbReference>
<dbReference type="SUPFAM" id="SSF53187">
    <property type="entry name" value="Zn-dependent exopeptidases"/>
    <property type="match status" value="1"/>
</dbReference>
<comment type="cofactor">
    <cofactor evidence="3">
        <name>Zn(2+)</name>
        <dbReference type="ChEBI" id="CHEBI:29105"/>
    </cofactor>
    <text evidence="3">Binds 2 Zn(2+) ions per subunit.</text>
</comment>
<dbReference type="GO" id="GO:0016813">
    <property type="term" value="F:hydrolase activity, acting on carbon-nitrogen (but not peptide) bonds, in linear amidines"/>
    <property type="evidence" value="ECO:0007669"/>
    <property type="project" value="InterPro"/>
</dbReference>
<dbReference type="EMBL" id="JACHWJ010000001">
    <property type="protein sequence ID" value="MBB2956747.1"/>
    <property type="molecule type" value="Genomic_DNA"/>
</dbReference>
<feature type="binding site" evidence="4">
    <location>
        <position position="214"/>
    </location>
    <ligand>
        <name>allantoate</name>
        <dbReference type="ChEBI" id="CHEBI:17536"/>
    </ligand>
</feature>
<dbReference type="PANTHER" id="PTHR32494:SF5">
    <property type="entry name" value="ALLANTOATE AMIDOHYDROLASE"/>
    <property type="match status" value="1"/>
</dbReference>
<feature type="binding site" evidence="3">
    <location>
        <position position="89"/>
    </location>
    <ligand>
        <name>Zn(2+)</name>
        <dbReference type="ChEBI" id="CHEBI:29105"/>
        <label>1</label>
    </ligand>
</feature>
<dbReference type="NCBIfam" id="TIGR01879">
    <property type="entry name" value="hydantase"/>
    <property type="match status" value="1"/>
</dbReference>
<evidence type="ECO:0000256" key="1">
    <source>
        <dbReference type="ARBA" id="ARBA00006153"/>
    </source>
</evidence>
<feature type="binding site" evidence="4">
    <location>
        <position position="286"/>
    </location>
    <ligand>
        <name>allantoate</name>
        <dbReference type="ChEBI" id="CHEBI:17536"/>
    </ligand>
</feature>
<evidence type="ECO:0000256" key="2">
    <source>
        <dbReference type="ARBA" id="ARBA00022801"/>
    </source>
</evidence>
<dbReference type="Gene3D" id="3.30.70.360">
    <property type="match status" value="1"/>
</dbReference>
<dbReference type="NCBIfam" id="NF006770">
    <property type="entry name" value="PRK09290.1-4"/>
    <property type="match status" value="1"/>
</dbReference>
<feature type="binding site" evidence="3">
    <location>
        <position position="89"/>
    </location>
    <ligand>
        <name>Zn(2+)</name>
        <dbReference type="ChEBI" id="CHEBI:29105"/>
        <label>2</label>
    </ligand>
</feature>
<dbReference type="EC" id="3.5.1.87" evidence="5"/>
<dbReference type="AlphaFoldDB" id="A0A7W4YE30"/>
<sequence length="403" mass="42297">MTERRTTLQLLDEISDVGVDEKRGGFSRHVFDDAERALRDWFTERALGLGLDLEVDRNGNIWAWWGKAGPDAVVTGSHLDSVPGGGALDGPLGVATALDAVALLQTEGYRPTRPFAIVVFAEEEGARFGVACLGSRLMTGQLSPERALALSDGDGLTFGEAAAAFGLDVQHIGQDSEALGRIGLFIELHVEQGRALEPLGQAIAVASSILEHGRWRIDVRGEGNHAGSTAMADRHDPLVPVAAGILAARRSAASREGARATVGKLVPVPGGSNAIASRVAAWLDVRSERDEDTREIVGEIEAELREAAAAEGCELSITEESYSDEVRFDPALRDRLAAELGGVPALPTGAGHDAGVLAAHVPTAMLFVRNPTGVSHAPSEGASDADIVAGVEALLTTLRAVLR</sequence>
<evidence type="ECO:0000256" key="3">
    <source>
        <dbReference type="PIRSR" id="PIRSR001235-1"/>
    </source>
</evidence>
<protein>
    <submittedName>
        <fullName evidence="5">N-carbamoyl-L-amino-acid hydrolase</fullName>
        <ecNumber evidence="5">3.5.1.87</ecNumber>
    </submittedName>
</protein>
<proteinExistence type="inferred from homology"/>
<dbReference type="RefSeq" id="WP_183623155.1">
    <property type="nucleotide sequence ID" value="NZ_JACHWJ010000001.1"/>
</dbReference>
<feature type="binding site" evidence="3">
    <location>
        <position position="376"/>
    </location>
    <ligand>
        <name>Zn(2+)</name>
        <dbReference type="ChEBI" id="CHEBI:29105"/>
        <label>2</label>
    </ligand>
</feature>
<comment type="caution">
    <text evidence="5">The sequence shown here is derived from an EMBL/GenBank/DDBJ whole genome shotgun (WGS) entry which is preliminary data.</text>
</comment>
<dbReference type="InterPro" id="IPR036264">
    <property type="entry name" value="Bact_exopeptidase_dim_dom"/>
</dbReference>
<evidence type="ECO:0000313" key="5">
    <source>
        <dbReference type="EMBL" id="MBB2956747.1"/>
    </source>
</evidence>
<keyword evidence="2 5" id="KW-0378">Hydrolase</keyword>
<dbReference type="PANTHER" id="PTHR32494">
    <property type="entry name" value="ALLANTOATE DEIMINASE-RELATED"/>
    <property type="match status" value="1"/>
</dbReference>
<evidence type="ECO:0000256" key="4">
    <source>
        <dbReference type="PIRSR" id="PIRSR001235-2"/>
    </source>
</evidence>
<dbReference type="GO" id="GO:0050538">
    <property type="term" value="F:N-carbamoyl-L-amino-acid hydrolase activity"/>
    <property type="evidence" value="ECO:0007669"/>
    <property type="project" value="UniProtKB-EC"/>
</dbReference>
<name>A0A7W4YE30_9MICO</name>
<dbReference type="Proteomes" id="UP000545286">
    <property type="component" value="Unassembled WGS sequence"/>
</dbReference>
<accession>A0A7W4YE30</accession>
<dbReference type="SUPFAM" id="SSF55031">
    <property type="entry name" value="Bacterial exopeptidase dimerisation domain"/>
    <property type="match status" value="1"/>
</dbReference>
<evidence type="ECO:0000313" key="6">
    <source>
        <dbReference type="Proteomes" id="UP000545286"/>
    </source>
</evidence>
<dbReference type="Gene3D" id="3.40.630.10">
    <property type="entry name" value="Zn peptidases"/>
    <property type="match status" value="1"/>
</dbReference>
<comment type="similarity">
    <text evidence="1">Belongs to the peptidase M20 family.</text>
</comment>
<keyword evidence="3" id="KW-0862">Zinc</keyword>
<keyword evidence="6" id="KW-1185">Reference proteome</keyword>
<keyword evidence="3" id="KW-0479">Metal-binding</keyword>
<dbReference type="GO" id="GO:0046872">
    <property type="term" value="F:metal ion binding"/>
    <property type="evidence" value="ECO:0007669"/>
    <property type="project" value="UniProtKB-KW"/>
</dbReference>
<reference evidence="5 6" key="1">
    <citation type="submission" date="2020-08" db="EMBL/GenBank/DDBJ databases">
        <title>Sequencing the genomes of 1000 actinobacteria strains.</title>
        <authorList>
            <person name="Klenk H.-P."/>
        </authorList>
    </citation>
    <scope>NUCLEOTIDE SEQUENCE [LARGE SCALE GENOMIC DNA]</scope>
    <source>
        <strain evidence="5 6">DSM 20419</strain>
    </source>
</reference>
<dbReference type="InterPro" id="IPR002933">
    <property type="entry name" value="Peptidase_M20"/>
</dbReference>